<keyword evidence="5 6" id="KW-0067">ATP-binding</keyword>
<dbReference type="InterPro" id="IPR000719">
    <property type="entry name" value="Prot_kinase_dom"/>
</dbReference>
<comment type="cofactor">
    <cofactor evidence="8">
        <name>Mg(2+)</name>
        <dbReference type="ChEBI" id="CHEBI:18420"/>
    </cofactor>
</comment>
<dbReference type="PROSITE" id="PS00107">
    <property type="entry name" value="PROTEIN_KINASE_ATP"/>
    <property type="match status" value="1"/>
</dbReference>
<accession>A0AAD7U959</accession>
<evidence type="ECO:0000256" key="7">
    <source>
        <dbReference type="RuleBase" id="RU000304"/>
    </source>
</evidence>
<keyword evidence="3 6" id="KW-0547">Nucleotide-binding</keyword>
<dbReference type="SUPFAM" id="SSF56112">
    <property type="entry name" value="Protein kinase-like (PK-like)"/>
    <property type="match status" value="1"/>
</dbReference>
<evidence type="ECO:0000256" key="3">
    <source>
        <dbReference type="ARBA" id="ARBA00022741"/>
    </source>
</evidence>
<dbReference type="EC" id="2.7.11.24" evidence="8"/>
<proteinExistence type="inferred from homology"/>
<reference evidence="10" key="1">
    <citation type="submission" date="2023-01" db="EMBL/GenBank/DDBJ databases">
        <title>Metagenome sequencing of chrysophaentin producing Chrysophaeum taylorii.</title>
        <authorList>
            <person name="Davison J."/>
            <person name="Bewley C."/>
        </authorList>
    </citation>
    <scope>NUCLEOTIDE SEQUENCE</scope>
    <source>
        <strain evidence="10">NIES-1699</strain>
    </source>
</reference>
<dbReference type="InterPro" id="IPR008271">
    <property type="entry name" value="Ser/Thr_kinase_AS"/>
</dbReference>
<dbReference type="PROSITE" id="PS01351">
    <property type="entry name" value="MAPK"/>
    <property type="match status" value="1"/>
</dbReference>
<evidence type="ECO:0000256" key="5">
    <source>
        <dbReference type="ARBA" id="ARBA00022840"/>
    </source>
</evidence>
<comment type="caution">
    <text evidence="10">The sequence shown here is derived from an EMBL/GenBank/DDBJ whole genome shotgun (WGS) entry which is preliminary data.</text>
</comment>
<dbReference type="AlphaFoldDB" id="A0AAD7U959"/>
<dbReference type="PROSITE" id="PS50011">
    <property type="entry name" value="PROTEIN_KINASE_DOM"/>
    <property type="match status" value="1"/>
</dbReference>
<evidence type="ECO:0000313" key="10">
    <source>
        <dbReference type="EMBL" id="KAJ8599677.1"/>
    </source>
</evidence>
<dbReference type="InterPro" id="IPR003527">
    <property type="entry name" value="MAP_kinase_CS"/>
</dbReference>
<keyword evidence="4 8" id="KW-0418">Kinase</keyword>
<dbReference type="EMBL" id="JAQMWT010000548">
    <property type="protein sequence ID" value="KAJ8599677.1"/>
    <property type="molecule type" value="Genomic_DNA"/>
</dbReference>
<dbReference type="InterPro" id="IPR011009">
    <property type="entry name" value="Kinase-like_dom_sf"/>
</dbReference>
<evidence type="ECO:0000259" key="9">
    <source>
        <dbReference type="PROSITE" id="PS50011"/>
    </source>
</evidence>
<evidence type="ECO:0000256" key="1">
    <source>
        <dbReference type="ARBA" id="ARBA00022527"/>
    </source>
</evidence>
<comment type="activity regulation">
    <text evidence="8">Activated by threonine and tyrosine phosphorylation.</text>
</comment>
<dbReference type="InterPro" id="IPR017441">
    <property type="entry name" value="Protein_kinase_ATP_BS"/>
</dbReference>
<dbReference type="Proteomes" id="UP001230188">
    <property type="component" value="Unassembled WGS sequence"/>
</dbReference>
<evidence type="ECO:0000313" key="11">
    <source>
        <dbReference type="Proteomes" id="UP001230188"/>
    </source>
</evidence>
<dbReference type="Pfam" id="PF00069">
    <property type="entry name" value="Pkinase"/>
    <property type="match status" value="1"/>
</dbReference>
<keyword evidence="2 8" id="KW-0808">Transferase</keyword>
<dbReference type="Gene3D" id="3.30.200.20">
    <property type="entry name" value="Phosphorylase Kinase, domain 1"/>
    <property type="match status" value="1"/>
</dbReference>
<feature type="binding site" evidence="6">
    <location>
        <position position="58"/>
    </location>
    <ligand>
        <name>ATP</name>
        <dbReference type="ChEBI" id="CHEBI:30616"/>
    </ligand>
</feature>
<keyword evidence="8" id="KW-0460">Magnesium</keyword>
<name>A0AAD7U959_9STRA</name>
<dbReference type="SMART" id="SM00220">
    <property type="entry name" value="S_TKc"/>
    <property type="match status" value="1"/>
</dbReference>
<keyword evidence="11" id="KW-1185">Reference proteome</keyword>
<gene>
    <name evidence="10" type="ORF">CTAYLR_004725</name>
</gene>
<dbReference type="PANTHER" id="PTHR24055">
    <property type="entry name" value="MITOGEN-ACTIVATED PROTEIN KINASE"/>
    <property type="match status" value="1"/>
</dbReference>
<dbReference type="FunFam" id="1.10.510.10:FF:000624">
    <property type="entry name" value="Mitogen-activated protein kinase"/>
    <property type="match status" value="1"/>
</dbReference>
<keyword evidence="1 7" id="KW-0723">Serine/threonine-protein kinase</keyword>
<dbReference type="GO" id="GO:0004707">
    <property type="term" value="F:MAP kinase activity"/>
    <property type="evidence" value="ECO:0007669"/>
    <property type="project" value="UniProtKB-EC"/>
</dbReference>
<comment type="catalytic activity">
    <reaction evidence="8">
        <text>L-threonyl-[protein] + ATP = O-phospho-L-threonyl-[protein] + ADP + H(+)</text>
        <dbReference type="Rhea" id="RHEA:46608"/>
        <dbReference type="Rhea" id="RHEA-COMP:11060"/>
        <dbReference type="Rhea" id="RHEA-COMP:11605"/>
        <dbReference type="ChEBI" id="CHEBI:15378"/>
        <dbReference type="ChEBI" id="CHEBI:30013"/>
        <dbReference type="ChEBI" id="CHEBI:30616"/>
        <dbReference type="ChEBI" id="CHEBI:61977"/>
        <dbReference type="ChEBI" id="CHEBI:456216"/>
        <dbReference type="EC" id="2.7.11.24"/>
    </reaction>
</comment>
<dbReference type="Gene3D" id="1.10.510.10">
    <property type="entry name" value="Transferase(Phosphotransferase) domain 1"/>
    <property type="match status" value="1"/>
</dbReference>
<evidence type="ECO:0000256" key="2">
    <source>
        <dbReference type="ARBA" id="ARBA00022679"/>
    </source>
</evidence>
<dbReference type="GO" id="GO:0005524">
    <property type="term" value="F:ATP binding"/>
    <property type="evidence" value="ECO:0007669"/>
    <property type="project" value="UniProtKB-UniRule"/>
</dbReference>
<organism evidence="10 11">
    <name type="scientific">Chrysophaeum taylorii</name>
    <dbReference type="NCBI Taxonomy" id="2483200"/>
    <lineage>
        <taxon>Eukaryota</taxon>
        <taxon>Sar</taxon>
        <taxon>Stramenopiles</taxon>
        <taxon>Ochrophyta</taxon>
        <taxon>Pelagophyceae</taxon>
        <taxon>Pelagomonadales</taxon>
        <taxon>Pelagomonadaceae</taxon>
        <taxon>Chrysophaeum</taxon>
    </lineage>
</organism>
<evidence type="ECO:0000256" key="8">
    <source>
        <dbReference type="RuleBase" id="RU361165"/>
    </source>
</evidence>
<dbReference type="InterPro" id="IPR050117">
    <property type="entry name" value="MAPK"/>
</dbReference>
<protein>
    <recommendedName>
        <fullName evidence="8">Mitogen-activated protein kinase</fullName>
        <ecNumber evidence="8">2.7.11.24</ecNumber>
    </recommendedName>
</protein>
<dbReference type="PROSITE" id="PS00108">
    <property type="entry name" value="PROTEIN_KINASE_ST"/>
    <property type="match status" value="1"/>
</dbReference>
<sequence>MDLRTRRRTTSAEVDASEEHVEKQVLTRLELCHRLGKGAYGMVWKVVEKRTRRVVALKKCFDVFRRPIDAQCTYREIMYLEKFAGHDNIVGLQHVIKSDSNQDVYLTFEHMQTDLLAVIREQILQPIHIKYVVYQILKALKYVHSAGVVHRDVKPSNVLINEDCHVRLCDFGLARSCVFDTETHNPQHTDYASTRWYRAIEVLLGSTKYTQAVDVWGLGCVCGEMFLGRPVFPGVSTIDQIARIRDLLGAPDDDLEVLQISAYAPTLLEMLPPLRPVSFVQVFPDVSAEAINFLGMCLTFLPAMRFPVPDALKHPYMAEFHDPDDEPSFPTTIKLALDDYQVYTIDDYRNAIYDTIFKRKVAARKLELKCMTNPASVALMEHEETLPEPF</sequence>
<evidence type="ECO:0000256" key="4">
    <source>
        <dbReference type="ARBA" id="ARBA00022777"/>
    </source>
</evidence>
<evidence type="ECO:0000256" key="6">
    <source>
        <dbReference type="PROSITE-ProRule" id="PRU10141"/>
    </source>
</evidence>
<feature type="domain" description="Protein kinase" evidence="9">
    <location>
        <begin position="29"/>
        <end position="317"/>
    </location>
</feature>
<comment type="similarity">
    <text evidence="8">Belongs to the protein kinase superfamily. Ser/Thr protein kinase family. MAP kinase subfamily.</text>
</comment>